<organism evidence="2 3">
    <name type="scientific">Methylibium petroleiphilum (strain ATCC BAA-1232 / LMG 22953 / PM1)</name>
    <dbReference type="NCBI Taxonomy" id="420662"/>
    <lineage>
        <taxon>Bacteria</taxon>
        <taxon>Pseudomonadati</taxon>
        <taxon>Pseudomonadota</taxon>
        <taxon>Betaproteobacteria</taxon>
        <taxon>Burkholderiales</taxon>
        <taxon>Sphaerotilaceae</taxon>
        <taxon>Methylibium</taxon>
    </lineage>
</organism>
<sequence length="171" mass="19237">MNRALARLGRSLRAIAGVPVALLILFEEWGWRPLSRALGRLTRWPPIARLEDRLRRAPPPLALTLFLAPTLGLLPVKLLALGLVHAGHAALGLALIAAAKLLGTALLGRLFVLTEPQLRHYRWLARALDTWSAYKQRVKAWWRATPIAQAVARAGTAWLRRWRHWRAGRRA</sequence>
<evidence type="ECO:0000313" key="3">
    <source>
        <dbReference type="Proteomes" id="UP000000366"/>
    </source>
</evidence>
<keyword evidence="3" id="KW-1185">Reference proteome</keyword>
<feature type="transmembrane region" description="Helical" evidence="1">
    <location>
        <begin position="61"/>
        <end position="84"/>
    </location>
</feature>
<name>A2SLT9_METPP</name>
<dbReference type="AlphaFoldDB" id="A2SLT9"/>
<accession>A2SLT9</accession>
<evidence type="ECO:0000256" key="1">
    <source>
        <dbReference type="SAM" id="Phobius"/>
    </source>
</evidence>
<dbReference type="EMBL" id="CP000555">
    <property type="protein sequence ID" value="ABM96528.1"/>
    <property type="molecule type" value="Genomic_DNA"/>
</dbReference>
<dbReference type="KEGG" id="mpt:Mpe_A3575"/>
<proteinExistence type="predicted"/>
<evidence type="ECO:0008006" key="4">
    <source>
        <dbReference type="Google" id="ProtNLM"/>
    </source>
</evidence>
<dbReference type="Proteomes" id="UP000000366">
    <property type="component" value="Chromosome"/>
</dbReference>
<keyword evidence="1" id="KW-1133">Transmembrane helix</keyword>
<dbReference type="eggNOG" id="ENOG5032TGY">
    <property type="taxonomic scope" value="Bacteria"/>
</dbReference>
<dbReference type="RefSeq" id="WP_011831148.1">
    <property type="nucleotide sequence ID" value="NC_008825.1"/>
</dbReference>
<dbReference type="HOGENOM" id="CLU_104564_0_0_4"/>
<gene>
    <name evidence="2" type="ordered locus">Mpe_A3575</name>
</gene>
<reference evidence="2 3" key="1">
    <citation type="journal article" date="2007" name="J. Bacteriol.">
        <title>Whole-genome analysis of the methyl tert-butyl ether-degrading beta-proteobacterium Methylibium petroleiphilum PM1.</title>
        <authorList>
            <person name="Kane S.R."/>
            <person name="Chakicherla A.Y."/>
            <person name="Chain P.S.G."/>
            <person name="Schmidt R."/>
            <person name="Shin M.W."/>
            <person name="Legler T.C."/>
            <person name="Scow K.M."/>
            <person name="Larimer F.W."/>
            <person name="Lucas S.M."/>
            <person name="Richardson P.M."/>
            <person name="Hristova K.R."/>
        </authorList>
    </citation>
    <scope>NUCLEOTIDE SEQUENCE [LARGE SCALE GENOMIC DNA]</scope>
    <source>
        <strain evidence="3">ATCC BAA-1232 / LMG 22953 / PM1</strain>
    </source>
</reference>
<feature type="transmembrane region" description="Helical" evidence="1">
    <location>
        <begin position="90"/>
        <end position="112"/>
    </location>
</feature>
<protein>
    <recommendedName>
        <fullName evidence="4">Transmembrane protein</fullName>
    </recommendedName>
</protein>
<keyword evidence="1" id="KW-0812">Transmembrane</keyword>
<dbReference type="STRING" id="420662.Mpe_A3575"/>
<evidence type="ECO:0000313" key="2">
    <source>
        <dbReference type="EMBL" id="ABM96528.1"/>
    </source>
</evidence>
<keyword evidence="1" id="KW-0472">Membrane</keyword>